<dbReference type="Proteomes" id="UP000606490">
    <property type="component" value="Unassembled WGS sequence"/>
</dbReference>
<feature type="binding site" evidence="7">
    <location>
        <begin position="65"/>
        <end position="74"/>
    </location>
    <ligand>
        <name>substrate</name>
    </ligand>
</feature>
<dbReference type="SMART" id="SM00934">
    <property type="entry name" value="OMPdecase"/>
    <property type="match status" value="1"/>
</dbReference>
<evidence type="ECO:0000313" key="10">
    <source>
        <dbReference type="EMBL" id="MBL6458066.1"/>
    </source>
</evidence>
<name>A0ABS1V8Q9_9PROT</name>
<dbReference type="NCBIfam" id="NF001273">
    <property type="entry name" value="PRK00230.1"/>
    <property type="match status" value="1"/>
</dbReference>
<feature type="active site" description="Proton donor" evidence="7">
    <location>
        <position position="67"/>
    </location>
</feature>
<evidence type="ECO:0000256" key="7">
    <source>
        <dbReference type="HAMAP-Rule" id="MF_01200"/>
    </source>
</evidence>
<comment type="caution">
    <text evidence="10">The sequence shown here is derived from an EMBL/GenBank/DDBJ whole genome shotgun (WGS) entry which is preliminary data.</text>
</comment>
<dbReference type="NCBIfam" id="TIGR01740">
    <property type="entry name" value="pyrF"/>
    <property type="match status" value="1"/>
</dbReference>
<dbReference type="SUPFAM" id="SSF51366">
    <property type="entry name" value="Ribulose-phoshate binding barrel"/>
    <property type="match status" value="1"/>
</dbReference>
<accession>A0ABS1V8Q9</accession>
<feature type="binding site" evidence="7">
    <location>
        <position position="195"/>
    </location>
    <ligand>
        <name>substrate</name>
    </ligand>
</feature>
<dbReference type="Gene3D" id="3.20.20.70">
    <property type="entry name" value="Aldolase class I"/>
    <property type="match status" value="1"/>
</dbReference>
<reference evidence="10 11" key="1">
    <citation type="submission" date="2021-01" db="EMBL/GenBank/DDBJ databases">
        <title>Belnapia mucosa sp. nov. and Belnapia arida sp. nov., isolated from the Tabernas Desert (Almeria, Spain).</title>
        <authorList>
            <person name="Molina-Menor E."/>
            <person name="Vidal-Verdu A."/>
            <person name="Calonge A."/>
            <person name="Satari L."/>
            <person name="Pereto Magraner J."/>
            <person name="Porcar Miralles M."/>
        </authorList>
    </citation>
    <scope>NUCLEOTIDE SEQUENCE [LARGE SCALE GENOMIC DNA]</scope>
    <source>
        <strain evidence="10 11">T6</strain>
    </source>
</reference>
<dbReference type="PROSITE" id="PS00156">
    <property type="entry name" value="OMPDECASE"/>
    <property type="match status" value="1"/>
</dbReference>
<evidence type="ECO:0000256" key="3">
    <source>
        <dbReference type="ARBA" id="ARBA00022793"/>
    </source>
</evidence>
<feature type="binding site" evidence="7">
    <location>
        <position position="39"/>
    </location>
    <ligand>
        <name>substrate</name>
    </ligand>
</feature>
<comment type="catalytic activity">
    <reaction evidence="6 7 8">
        <text>orotidine 5'-phosphate + H(+) = UMP + CO2</text>
        <dbReference type="Rhea" id="RHEA:11596"/>
        <dbReference type="ChEBI" id="CHEBI:15378"/>
        <dbReference type="ChEBI" id="CHEBI:16526"/>
        <dbReference type="ChEBI" id="CHEBI:57538"/>
        <dbReference type="ChEBI" id="CHEBI:57865"/>
        <dbReference type="EC" id="4.1.1.23"/>
    </reaction>
</comment>
<evidence type="ECO:0000256" key="8">
    <source>
        <dbReference type="RuleBase" id="RU000512"/>
    </source>
</evidence>
<dbReference type="InterPro" id="IPR014732">
    <property type="entry name" value="OMPdecase"/>
</dbReference>
<dbReference type="GO" id="GO:0004590">
    <property type="term" value="F:orotidine-5'-phosphate decarboxylase activity"/>
    <property type="evidence" value="ECO:0007669"/>
    <property type="project" value="UniProtKB-EC"/>
</dbReference>
<keyword evidence="5 7" id="KW-0456">Lyase</keyword>
<comment type="pathway">
    <text evidence="2 7 8">Pyrimidine metabolism; UMP biosynthesis via de novo pathway; UMP from orotate: step 2/2.</text>
</comment>
<dbReference type="InterPro" id="IPR011060">
    <property type="entry name" value="RibuloseP-bd_barrel"/>
</dbReference>
<evidence type="ECO:0000256" key="2">
    <source>
        <dbReference type="ARBA" id="ARBA00004861"/>
    </source>
</evidence>
<organism evidence="10 11">
    <name type="scientific">Belnapia mucosa</name>
    <dbReference type="NCBI Taxonomy" id="2804532"/>
    <lineage>
        <taxon>Bacteria</taxon>
        <taxon>Pseudomonadati</taxon>
        <taxon>Pseudomonadota</taxon>
        <taxon>Alphaproteobacteria</taxon>
        <taxon>Acetobacterales</taxon>
        <taxon>Roseomonadaceae</taxon>
        <taxon>Belnapia</taxon>
    </lineage>
</organism>
<dbReference type="PANTHER" id="PTHR32119">
    <property type="entry name" value="OROTIDINE 5'-PHOSPHATE DECARBOXYLASE"/>
    <property type="match status" value="1"/>
</dbReference>
<protein>
    <recommendedName>
        <fullName evidence="7">Orotidine 5'-phosphate decarboxylase</fullName>
        <ecNumber evidence="7">4.1.1.23</ecNumber>
    </recommendedName>
    <alternativeName>
        <fullName evidence="7">OMP decarboxylase</fullName>
        <shortName evidence="7">OMPDCase</shortName>
        <shortName evidence="7">OMPdecase</shortName>
    </alternativeName>
</protein>
<dbReference type="HAMAP" id="MF_01200_B">
    <property type="entry name" value="OMPdecase_type1_B"/>
    <property type="match status" value="1"/>
</dbReference>
<evidence type="ECO:0000256" key="5">
    <source>
        <dbReference type="ARBA" id="ARBA00023239"/>
    </source>
</evidence>
<evidence type="ECO:0000259" key="9">
    <source>
        <dbReference type="SMART" id="SM00934"/>
    </source>
</evidence>
<keyword evidence="11" id="KW-1185">Reference proteome</keyword>
<evidence type="ECO:0000313" key="11">
    <source>
        <dbReference type="Proteomes" id="UP000606490"/>
    </source>
</evidence>
<dbReference type="InterPro" id="IPR001754">
    <property type="entry name" value="OMPdeCOase_dom"/>
</dbReference>
<feature type="binding site" evidence="7">
    <location>
        <position position="215"/>
    </location>
    <ligand>
        <name>substrate</name>
    </ligand>
</feature>
<feature type="binding site" evidence="7">
    <location>
        <position position="186"/>
    </location>
    <ligand>
        <name>substrate</name>
    </ligand>
</feature>
<feature type="domain" description="Orotidine 5'-phosphate decarboxylase" evidence="9">
    <location>
        <begin position="11"/>
        <end position="231"/>
    </location>
</feature>
<dbReference type="EMBL" id="JAEUXJ010000012">
    <property type="protein sequence ID" value="MBL6458066.1"/>
    <property type="molecule type" value="Genomic_DNA"/>
</dbReference>
<proteinExistence type="inferred from homology"/>
<evidence type="ECO:0000256" key="6">
    <source>
        <dbReference type="ARBA" id="ARBA00049157"/>
    </source>
</evidence>
<dbReference type="InterPro" id="IPR047596">
    <property type="entry name" value="OMPdecase_bac"/>
</dbReference>
<sequence>MLERPSRPAARLIPAIDTADPARAAALAAALAPDCGALKLGLELFCAAGPAAVREAAGTAPVFLDLKLHDIPNTVAGAVRSLLPLRPAMLTLHAAGGPAMIAAAREAAETAGEARPILLAVTVLTSLDAGTLAETGVSGGPVQQVLRLARLALGAGADGLVCSPREVAPIRDAFGAAPLLVVPGIRPAGSAAGDQARVATPEEAVADGADWLVIGRPITGAADPAAAARAIASGLPR</sequence>
<dbReference type="Pfam" id="PF00215">
    <property type="entry name" value="OMPdecase"/>
    <property type="match status" value="1"/>
</dbReference>
<keyword evidence="3 7" id="KW-0210">Decarboxylase</keyword>
<dbReference type="PANTHER" id="PTHR32119:SF2">
    <property type="entry name" value="OROTIDINE 5'-PHOSPHATE DECARBOXYLASE"/>
    <property type="match status" value="1"/>
</dbReference>
<dbReference type="RefSeq" id="WP_202827813.1">
    <property type="nucleotide sequence ID" value="NZ_JAEUXJ010000012.1"/>
</dbReference>
<comment type="subunit">
    <text evidence="7">Homodimer.</text>
</comment>
<feature type="binding site" evidence="7">
    <location>
        <position position="216"/>
    </location>
    <ligand>
        <name>substrate</name>
    </ligand>
</feature>
<evidence type="ECO:0000256" key="1">
    <source>
        <dbReference type="ARBA" id="ARBA00002356"/>
    </source>
</evidence>
<dbReference type="InterPro" id="IPR018089">
    <property type="entry name" value="OMPdecase_AS"/>
</dbReference>
<comment type="function">
    <text evidence="1 7">Catalyzes the decarboxylation of orotidine 5'-monophosphate (OMP) to uridine 5'-monophosphate (UMP).</text>
</comment>
<gene>
    <name evidence="7 10" type="primary">pyrF</name>
    <name evidence="10" type="ORF">JMJ55_22270</name>
</gene>
<dbReference type="InterPro" id="IPR013785">
    <property type="entry name" value="Aldolase_TIM"/>
</dbReference>
<evidence type="ECO:0000256" key="4">
    <source>
        <dbReference type="ARBA" id="ARBA00022975"/>
    </source>
</evidence>
<dbReference type="EC" id="4.1.1.23" evidence="7"/>
<feature type="binding site" evidence="7">
    <location>
        <position position="125"/>
    </location>
    <ligand>
        <name>substrate</name>
    </ligand>
</feature>
<keyword evidence="4 7" id="KW-0665">Pyrimidine biosynthesis</keyword>
<dbReference type="CDD" id="cd04725">
    <property type="entry name" value="OMP_decarboxylase_like"/>
    <property type="match status" value="1"/>
</dbReference>
<feature type="binding site" evidence="7">
    <location>
        <position position="17"/>
    </location>
    <ligand>
        <name>substrate</name>
    </ligand>
</feature>
<comment type="similarity">
    <text evidence="7">Belongs to the OMP decarboxylase family. Type 1 subfamily.</text>
</comment>